<dbReference type="Gramene" id="Pp3c19_13480V3.1">
    <property type="protein sequence ID" value="Pp3c19_13480V3.1"/>
    <property type="gene ID" value="Pp3c19_13480"/>
</dbReference>
<dbReference type="EnsemblPlants" id="Pp3c19_13480V3.1">
    <property type="protein sequence ID" value="Pp3c19_13480V3.1"/>
    <property type="gene ID" value="Pp3c19_13480"/>
</dbReference>
<dbReference type="Proteomes" id="UP000006727">
    <property type="component" value="Chromosome 19"/>
</dbReference>
<dbReference type="EMBL" id="ABEU02000019">
    <property type="protein sequence ID" value="PNR34266.1"/>
    <property type="molecule type" value="Genomic_DNA"/>
</dbReference>
<evidence type="ECO:0000313" key="1">
    <source>
        <dbReference type="EMBL" id="PNR34266.1"/>
    </source>
</evidence>
<dbReference type="InterPro" id="IPR036291">
    <property type="entry name" value="NAD(P)-bd_dom_sf"/>
</dbReference>
<dbReference type="PaxDb" id="3218-PP1S20_320V6.1"/>
<dbReference type="SUPFAM" id="SSF51735">
    <property type="entry name" value="NAD(P)-binding Rossmann-fold domains"/>
    <property type="match status" value="1"/>
</dbReference>
<name>A0A2K1IYB8_PHYPA</name>
<evidence type="ECO:0000313" key="2">
    <source>
        <dbReference type="EnsemblPlants" id="Pp3c19_13480V3.1"/>
    </source>
</evidence>
<accession>A0A2K1IYB8</accession>
<keyword evidence="3" id="KW-1185">Reference proteome</keyword>
<reference evidence="1 3" key="1">
    <citation type="journal article" date="2008" name="Science">
        <title>The Physcomitrella genome reveals evolutionary insights into the conquest of land by plants.</title>
        <authorList>
            <person name="Rensing S."/>
            <person name="Lang D."/>
            <person name="Zimmer A."/>
            <person name="Terry A."/>
            <person name="Salamov A."/>
            <person name="Shapiro H."/>
            <person name="Nishiyama T."/>
            <person name="Perroud P.-F."/>
            <person name="Lindquist E."/>
            <person name="Kamisugi Y."/>
            <person name="Tanahashi T."/>
            <person name="Sakakibara K."/>
            <person name="Fujita T."/>
            <person name="Oishi K."/>
            <person name="Shin-I T."/>
            <person name="Kuroki Y."/>
            <person name="Toyoda A."/>
            <person name="Suzuki Y."/>
            <person name="Hashimoto A."/>
            <person name="Yamaguchi K."/>
            <person name="Sugano A."/>
            <person name="Kohara Y."/>
            <person name="Fujiyama A."/>
            <person name="Anterola A."/>
            <person name="Aoki S."/>
            <person name="Ashton N."/>
            <person name="Barbazuk W.B."/>
            <person name="Barker E."/>
            <person name="Bennetzen J."/>
            <person name="Bezanilla M."/>
            <person name="Blankenship R."/>
            <person name="Cho S.H."/>
            <person name="Dutcher S."/>
            <person name="Estelle M."/>
            <person name="Fawcett J.A."/>
            <person name="Gundlach H."/>
            <person name="Hanada K."/>
            <person name="Heyl A."/>
            <person name="Hicks K.A."/>
            <person name="Hugh J."/>
            <person name="Lohr M."/>
            <person name="Mayer K."/>
            <person name="Melkozernov A."/>
            <person name="Murata T."/>
            <person name="Nelson D."/>
            <person name="Pils B."/>
            <person name="Prigge M."/>
            <person name="Reiss B."/>
            <person name="Renner T."/>
            <person name="Rombauts S."/>
            <person name="Rushton P."/>
            <person name="Sanderfoot A."/>
            <person name="Schween G."/>
            <person name="Shiu S.-H."/>
            <person name="Stueber K."/>
            <person name="Theodoulou F.L."/>
            <person name="Tu H."/>
            <person name="Van de Peer Y."/>
            <person name="Verrier P.J."/>
            <person name="Waters E."/>
            <person name="Wood A."/>
            <person name="Yang L."/>
            <person name="Cove D."/>
            <person name="Cuming A."/>
            <person name="Hasebe M."/>
            <person name="Lucas S."/>
            <person name="Mishler D.B."/>
            <person name="Reski R."/>
            <person name="Grigoriev I."/>
            <person name="Quatrano R.S."/>
            <person name="Boore J.L."/>
        </authorList>
    </citation>
    <scope>NUCLEOTIDE SEQUENCE [LARGE SCALE GENOMIC DNA]</scope>
    <source>
        <strain evidence="2 3">cv. Gransden 2004</strain>
    </source>
</reference>
<reference evidence="1 3" key="2">
    <citation type="journal article" date="2018" name="Plant J.">
        <title>The Physcomitrella patens chromosome-scale assembly reveals moss genome structure and evolution.</title>
        <authorList>
            <person name="Lang D."/>
            <person name="Ullrich K.K."/>
            <person name="Murat F."/>
            <person name="Fuchs J."/>
            <person name="Jenkins J."/>
            <person name="Haas F.B."/>
            <person name="Piednoel M."/>
            <person name="Gundlach H."/>
            <person name="Van Bel M."/>
            <person name="Meyberg R."/>
            <person name="Vives C."/>
            <person name="Morata J."/>
            <person name="Symeonidi A."/>
            <person name="Hiss M."/>
            <person name="Muchero W."/>
            <person name="Kamisugi Y."/>
            <person name="Saleh O."/>
            <person name="Blanc G."/>
            <person name="Decker E.L."/>
            <person name="van Gessel N."/>
            <person name="Grimwood J."/>
            <person name="Hayes R.D."/>
            <person name="Graham S.W."/>
            <person name="Gunter L.E."/>
            <person name="McDaniel S.F."/>
            <person name="Hoernstein S.N.W."/>
            <person name="Larsson A."/>
            <person name="Li F.W."/>
            <person name="Perroud P.F."/>
            <person name="Phillips J."/>
            <person name="Ranjan P."/>
            <person name="Rokshar D.S."/>
            <person name="Rothfels C.J."/>
            <person name="Schneider L."/>
            <person name="Shu S."/>
            <person name="Stevenson D.W."/>
            <person name="Thummler F."/>
            <person name="Tillich M."/>
            <person name="Villarreal Aguilar J.C."/>
            <person name="Widiez T."/>
            <person name="Wong G.K."/>
            <person name="Wymore A."/>
            <person name="Zhang Y."/>
            <person name="Zimmer A.D."/>
            <person name="Quatrano R.S."/>
            <person name="Mayer K.F.X."/>
            <person name="Goodstein D."/>
            <person name="Casacuberta J.M."/>
            <person name="Vandepoele K."/>
            <person name="Reski R."/>
            <person name="Cuming A.C."/>
            <person name="Tuskan G.A."/>
            <person name="Maumus F."/>
            <person name="Salse J."/>
            <person name="Schmutz J."/>
            <person name="Rensing S.A."/>
        </authorList>
    </citation>
    <scope>NUCLEOTIDE SEQUENCE [LARGE SCALE GENOMIC DNA]</scope>
    <source>
        <strain evidence="2 3">cv. Gransden 2004</strain>
    </source>
</reference>
<dbReference type="Gene3D" id="3.40.50.720">
    <property type="entry name" value="NAD(P)-binding Rossmann-like Domain"/>
    <property type="match status" value="1"/>
</dbReference>
<gene>
    <name evidence="1" type="ORF">PHYPA_024083</name>
</gene>
<organism evidence="1">
    <name type="scientific">Physcomitrium patens</name>
    <name type="common">Spreading-leaved earth moss</name>
    <name type="synonym">Physcomitrella patens</name>
    <dbReference type="NCBI Taxonomy" id="3218"/>
    <lineage>
        <taxon>Eukaryota</taxon>
        <taxon>Viridiplantae</taxon>
        <taxon>Streptophyta</taxon>
        <taxon>Embryophyta</taxon>
        <taxon>Bryophyta</taxon>
        <taxon>Bryophytina</taxon>
        <taxon>Bryopsida</taxon>
        <taxon>Funariidae</taxon>
        <taxon>Funariales</taxon>
        <taxon>Funariaceae</taxon>
        <taxon>Physcomitrium</taxon>
    </lineage>
</organism>
<evidence type="ECO:0000313" key="3">
    <source>
        <dbReference type="Proteomes" id="UP000006727"/>
    </source>
</evidence>
<sequence length="156" mass="17537">MAMAFVTVLGNEKAYGHIYNINDAKNVTFNGIAKASAIADGSPVPRTVQYNPKDFDFSKKKAFSLRDQHIFTSAEKVEKELSFTPEYGLIDGWKDSYNLDFGRGTSRKAANFPTDDMTLEKLGYQGHRSCLDFLLPVIPRYSGKLLNMRQICTLKP</sequence>
<reference evidence="2" key="3">
    <citation type="submission" date="2020-12" db="UniProtKB">
        <authorList>
            <consortium name="EnsemblPlants"/>
        </authorList>
    </citation>
    <scope>IDENTIFICATION</scope>
</reference>
<protein>
    <submittedName>
        <fullName evidence="1 2">Uncharacterized protein</fullName>
    </submittedName>
</protein>
<dbReference type="AlphaFoldDB" id="A0A2K1IYB8"/>
<proteinExistence type="predicted"/>
<dbReference type="STRING" id="3218.A0A2K1IYB8"/>